<keyword evidence="3" id="KW-0539">Nucleus</keyword>
<keyword evidence="2" id="KW-0677">Repeat</keyword>
<dbReference type="InterPro" id="IPR057437">
    <property type="entry name" value="PIF1/LRR1_PH"/>
</dbReference>
<dbReference type="Pfam" id="PF13855">
    <property type="entry name" value="LRR_8"/>
    <property type="match status" value="1"/>
</dbReference>
<evidence type="ECO:0000313" key="5">
    <source>
        <dbReference type="EMBL" id="KAK5647517.1"/>
    </source>
</evidence>
<evidence type="ECO:0000256" key="1">
    <source>
        <dbReference type="ARBA" id="ARBA00022614"/>
    </source>
</evidence>
<feature type="domain" description="PIF1/LRR1 pleckstrin homology" evidence="4">
    <location>
        <begin position="37"/>
        <end position="150"/>
    </location>
</feature>
<evidence type="ECO:0000259" key="4">
    <source>
        <dbReference type="Pfam" id="PF25344"/>
    </source>
</evidence>
<dbReference type="PANTHER" id="PTHR48051:SF52">
    <property type="entry name" value="LEUCINE-RICH REPEAT PROTEIN 1"/>
    <property type="match status" value="1"/>
</dbReference>
<keyword evidence="1" id="KW-0433">Leucine-rich repeat</keyword>
<reference evidence="5 6" key="1">
    <citation type="journal article" date="2024" name="Insects">
        <title>An Improved Chromosome-Level Genome Assembly of the Firefly Pyrocoelia pectoralis.</title>
        <authorList>
            <person name="Fu X."/>
            <person name="Meyer-Rochow V.B."/>
            <person name="Ballantyne L."/>
            <person name="Zhu X."/>
        </authorList>
    </citation>
    <scope>NUCLEOTIDE SEQUENCE [LARGE SCALE GENOMIC DNA]</scope>
    <source>
        <strain evidence="5">XCY_ONT2</strain>
    </source>
</reference>
<sequence>MRKICKWRQNSQRCQLLKCLFIIFYRAVNDFVILLKMKLSCSVLIVNRLQSVTPVIHNNKKYVISTLALCKHPKSSDYFILLFSSQNKNGNKYDLKNINKVLTRFINEGKATIQFKAPPHDLCIHADTILLKSFLHLLRRALENKLSDKERMCSTMSVTQTAVKPPVKKLVVVKRSDYPTKGFPRTLEVLHINDIGRCSLDRGILQLIQLRLLDLSHNCIEYLPTDINKLPNLNELNLSHNEFGKSSLKQWSWIGGKLCKSLKLLNISYNNLNFLPDQLVKLYSLVSLHVDNNQIKNLPSGIGSLRHLKLFTASNNLISVLPGSTKTWRLQNLDLSNNCFDSNEQSNPAAIFPKPLPVRTLKEYAARRVLHSQLLYSFEMIPRTLVDYLDYSKYCVCGQACFDTFIRQFQMLLLTSVAQSFCVSSDVIYIPVDCYFCTLKCFGSTHYNRVRQPII</sequence>
<dbReference type="InterPro" id="IPR001611">
    <property type="entry name" value="Leu-rich_rpt"/>
</dbReference>
<organism evidence="5 6">
    <name type="scientific">Pyrocoelia pectoralis</name>
    <dbReference type="NCBI Taxonomy" id="417401"/>
    <lineage>
        <taxon>Eukaryota</taxon>
        <taxon>Metazoa</taxon>
        <taxon>Ecdysozoa</taxon>
        <taxon>Arthropoda</taxon>
        <taxon>Hexapoda</taxon>
        <taxon>Insecta</taxon>
        <taxon>Pterygota</taxon>
        <taxon>Neoptera</taxon>
        <taxon>Endopterygota</taxon>
        <taxon>Coleoptera</taxon>
        <taxon>Polyphaga</taxon>
        <taxon>Elateriformia</taxon>
        <taxon>Elateroidea</taxon>
        <taxon>Lampyridae</taxon>
        <taxon>Lampyrinae</taxon>
        <taxon>Pyrocoelia</taxon>
    </lineage>
</organism>
<evidence type="ECO:0000256" key="3">
    <source>
        <dbReference type="ARBA" id="ARBA00023242"/>
    </source>
</evidence>
<gene>
    <name evidence="5" type="ORF">RI129_002409</name>
</gene>
<name>A0AAN7VGI2_9COLE</name>
<dbReference type="InterPro" id="IPR003591">
    <property type="entry name" value="Leu-rich_rpt_typical-subtyp"/>
</dbReference>
<protein>
    <recommendedName>
        <fullName evidence="4">PIF1/LRR1 pleckstrin homology domain-containing protein</fullName>
    </recommendedName>
</protein>
<dbReference type="AlphaFoldDB" id="A0AAN7VGI2"/>
<evidence type="ECO:0000313" key="6">
    <source>
        <dbReference type="Proteomes" id="UP001329430"/>
    </source>
</evidence>
<dbReference type="PROSITE" id="PS51450">
    <property type="entry name" value="LRR"/>
    <property type="match status" value="1"/>
</dbReference>
<dbReference type="EMBL" id="JAVRBK010000002">
    <property type="protein sequence ID" value="KAK5647517.1"/>
    <property type="molecule type" value="Genomic_DNA"/>
</dbReference>
<accession>A0AAN7VGI2</accession>
<dbReference type="PANTHER" id="PTHR48051">
    <property type="match status" value="1"/>
</dbReference>
<dbReference type="GO" id="GO:0005737">
    <property type="term" value="C:cytoplasm"/>
    <property type="evidence" value="ECO:0007669"/>
    <property type="project" value="TreeGrafter"/>
</dbReference>
<dbReference type="Pfam" id="PF25344">
    <property type="entry name" value="PH_LRR1"/>
    <property type="match status" value="1"/>
</dbReference>
<evidence type="ECO:0000256" key="2">
    <source>
        <dbReference type="ARBA" id="ARBA00022737"/>
    </source>
</evidence>
<keyword evidence="6" id="KW-1185">Reference proteome</keyword>
<dbReference type="SUPFAM" id="SSF52047">
    <property type="entry name" value="RNI-like"/>
    <property type="match status" value="1"/>
</dbReference>
<dbReference type="InterPro" id="IPR032675">
    <property type="entry name" value="LRR_dom_sf"/>
</dbReference>
<dbReference type="Proteomes" id="UP001329430">
    <property type="component" value="Chromosome 2"/>
</dbReference>
<comment type="caution">
    <text evidence="5">The sequence shown here is derived from an EMBL/GenBank/DDBJ whole genome shotgun (WGS) entry which is preliminary data.</text>
</comment>
<dbReference type="SMART" id="SM00369">
    <property type="entry name" value="LRR_TYP"/>
    <property type="match status" value="4"/>
</dbReference>
<dbReference type="Gene3D" id="3.80.10.10">
    <property type="entry name" value="Ribonuclease Inhibitor"/>
    <property type="match status" value="1"/>
</dbReference>
<proteinExistence type="predicted"/>
<dbReference type="InterPro" id="IPR050216">
    <property type="entry name" value="LRR_domain-containing"/>
</dbReference>